<feature type="transmembrane region" description="Helical" evidence="1">
    <location>
        <begin position="65"/>
        <end position="84"/>
    </location>
</feature>
<organism evidence="2 3">
    <name type="scientific">Thiogranum longum</name>
    <dbReference type="NCBI Taxonomy" id="1537524"/>
    <lineage>
        <taxon>Bacteria</taxon>
        <taxon>Pseudomonadati</taxon>
        <taxon>Pseudomonadota</taxon>
        <taxon>Gammaproteobacteria</taxon>
        <taxon>Chromatiales</taxon>
        <taxon>Ectothiorhodospiraceae</taxon>
        <taxon>Thiogranum</taxon>
    </lineage>
</organism>
<dbReference type="RefSeq" id="WP_132971684.1">
    <property type="nucleotide sequence ID" value="NZ_SMFX01000001.1"/>
</dbReference>
<keyword evidence="1" id="KW-0472">Membrane</keyword>
<keyword evidence="3" id="KW-1185">Reference proteome</keyword>
<protein>
    <submittedName>
        <fullName evidence="2">Putative membrane protein</fullName>
    </submittedName>
</protein>
<accession>A0A4R1H7N2</accession>
<dbReference type="InterPro" id="IPR018643">
    <property type="entry name" value="DUF2069_membrane"/>
</dbReference>
<gene>
    <name evidence="2" type="ORF">DFR30_1087</name>
</gene>
<dbReference type="Pfam" id="PF09842">
    <property type="entry name" value="DUF2069"/>
    <property type="match status" value="1"/>
</dbReference>
<feature type="transmembrane region" description="Helical" evidence="1">
    <location>
        <begin position="35"/>
        <end position="53"/>
    </location>
</feature>
<evidence type="ECO:0000256" key="1">
    <source>
        <dbReference type="SAM" id="Phobius"/>
    </source>
</evidence>
<feature type="transmembrane region" description="Helical" evidence="1">
    <location>
        <begin position="7"/>
        <end position="29"/>
    </location>
</feature>
<name>A0A4R1H7N2_9GAMM</name>
<comment type="caution">
    <text evidence="2">The sequence shown here is derived from an EMBL/GenBank/DDBJ whole genome shotgun (WGS) entry which is preliminary data.</text>
</comment>
<dbReference type="OrthoDB" id="5569826at2"/>
<sequence>MSLRPQLLYALTLLGYFGIMVLLPVWIGWFKPPGLLIPPVAIALLALPLFFALRGMLHARRYTVAWSLFLSLLYFTHGIIEAWSEPVARWGAITEVILATCWLTGGIAWIRATSPRRHPPA</sequence>
<reference evidence="2 3" key="1">
    <citation type="submission" date="2019-03" db="EMBL/GenBank/DDBJ databases">
        <title>Genomic Encyclopedia of Type Strains, Phase IV (KMG-IV): sequencing the most valuable type-strain genomes for metagenomic binning, comparative biology and taxonomic classification.</title>
        <authorList>
            <person name="Goeker M."/>
        </authorList>
    </citation>
    <scope>NUCLEOTIDE SEQUENCE [LARGE SCALE GENOMIC DNA]</scope>
    <source>
        <strain evidence="2 3">DSM 19610</strain>
    </source>
</reference>
<dbReference type="EMBL" id="SMFX01000001">
    <property type="protein sequence ID" value="TCK17837.1"/>
    <property type="molecule type" value="Genomic_DNA"/>
</dbReference>
<proteinExistence type="predicted"/>
<evidence type="ECO:0000313" key="2">
    <source>
        <dbReference type="EMBL" id="TCK17837.1"/>
    </source>
</evidence>
<keyword evidence="1" id="KW-1133">Transmembrane helix</keyword>
<dbReference type="AlphaFoldDB" id="A0A4R1H7N2"/>
<keyword evidence="1" id="KW-0812">Transmembrane</keyword>
<evidence type="ECO:0000313" key="3">
    <source>
        <dbReference type="Proteomes" id="UP000295707"/>
    </source>
</evidence>
<dbReference type="Proteomes" id="UP000295707">
    <property type="component" value="Unassembled WGS sequence"/>
</dbReference>
<feature type="transmembrane region" description="Helical" evidence="1">
    <location>
        <begin position="90"/>
        <end position="110"/>
    </location>
</feature>